<accession>A0A495XC76</accession>
<dbReference type="RefSeq" id="WP_121220656.1">
    <property type="nucleotide sequence ID" value="NZ_JBIUBA010000035.1"/>
</dbReference>
<sequence length="399" mass="43341">MRKWWAVVVALALALGSTSAVATAAPSGLVKDPGFENQTSRAIAAPWGWEGGDPKGVDVALGLENTGRNNAWIRAASRNWNALTQKVTVTPNTDYALGAWVRVSGNFTGGYFGARTGDNRAILNEVRYGAAANNPGAYQYLETRFNSGANTSVIVFLGYWAPGVDSWVQVDDVDLGGVYFNWAGYVQVSSPYNQAPMRYVAASWVQPAFGCNDPKLSLGMWVGLGGFNTSAQESLVQVGTAVTCITRNYPNELYAEHQAFFEVIDGGSDTHQVNLNLPLHPGDVITASVSADRADPHKYTLYIANSTRNWTWTTPVTAPHSRNLSAEVIVERPKVTPWGANWPNDLSIAFRNVWFDGGMPYQVELRAVKAINDTKTRVYAPTEVTSPLQDGFTVRSLAP</sequence>
<reference evidence="2 3" key="1">
    <citation type="submission" date="2018-10" db="EMBL/GenBank/DDBJ databases">
        <title>Sequencing the genomes of 1000 actinobacteria strains.</title>
        <authorList>
            <person name="Klenk H.-P."/>
        </authorList>
    </citation>
    <scope>NUCLEOTIDE SEQUENCE [LARGE SCALE GENOMIC DNA]</scope>
    <source>
        <strain evidence="2 3">DSM 43911</strain>
    </source>
</reference>
<keyword evidence="1" id="KW-0732">Signal</keyword>
<evidence type="ECO:0000256" key="1">
    <source>
        <dbReference type="SAM" id="SignalP"/>
    </source>
</evidence>
<comment type="caution">
    <text evidence="2">The sequence shown here is derived from an EMBL/GenBank/DDBJ whole genome shotgun (WGS) entry which is preliminary data.</text>
</comment>
<dbReference type="Gene3D" id="2.60.120.260">
    <property type="entry name" value="Galactose-binding domain-like"/>
    <property type="match status" value="1"/>
</dbReference>
<name>A0A495XC76_9PSEU</name>
<dbReference type="EMBL" id="RBXR01000001">
    <property type="protein sequence ID" value="RKT69138.1"/>
    <property type="molecule type" value="Genomic_DNA"/>
</dbReference>
<dbReference type="InterPro" id="IPR000250">
    <property type="entry name" value="Peptidase_G1"/>
</dbReference>
<dbReference type="CDD" id="cd13426">
    <property type="entry name" value="Peptidase_G1"/>
    <property type="match status" value="1"/>
</dbReference>
<dbReference type="Proteomes" id="UP000272729">
    <property type="component" value="Unassembled WGS sequence"/>
</dbReference>
<dbReference type="AlphaFoldDB" id="A0A495XC76"/>
<gene>
    <name evidence="2" type="ORF">DFJ66_2333</name>
</gene>
<dbReference type="InterPro" id="IPR038656">
    <property type="entry name" value="Peptidase_G1_sf"/>
</dbReference>
<protein>
    <submittedName>
        <fullName evidence="2">Peptidase A4-like protein</fullName>
    </submittedName>
</protein>
<organism evidence="2 3">
    <name type="scientific">Saccharothrix variisporea</name>
    <dbReference type="NCBI Taxonomy" id="543527"/>
    <lineage>
        <taxon>Bacteria</taxon>
        <taxon>Bacillati</taxon>
        <taxon>Actinomycetota</taxon>
        <taxon>Actinomycetes</taxon>
        <taxon>Pseudonocardiales</taxon>
        <taxon>Pseudonocardiaceae</taxon>
        <taxon>Saccharothrix</taxon>
    </lineage>
</organism>
<dbReference type="GO" id="GO:0070007">
    <property type="term" value="F:glutamic-type endopeptidase activity"/>
    <property type="evidence" value="ECO:0007669"/>
    <property type="project" value="InterPro"/>
</dbReference>
<dbReference type="GO" id="GO:0006508">
    <property type="term" value="P:proteolysis"/>
    <property type="evidence" value="ECO:0007669"/>
    <property type="project" value="InterPro"/>
</dbReference>
<dbReference type="SUPFAM" id="SSF49899">
    <property type="entry name" value="Concanavalin A-like lectins/glucanases"/>
    <property type="match status" value="1"/>
</dbReference>
<dbReference type="OrthoDB" id="284233at2"/>
<dbReference type="Pfam" id="PF01828">
    <property type="entry name" value="Peptidase_A4"/>
    <property type="match status" value="1"/>
</dbReference>
<dbReference type="InterPro" id="IPR013320">
    <property type="entry name" value="ConA-like_dom_sf"/>
</dbReference>
<evidence type="ECO:0000313" key="2">
    <source>
        <dbReference type="EMBL" id="RKT69138.1"/>
    </source>
</evidence>
<dbReference type="Gene3D" id="2.60.120.700">
    <property type="entry name" value="Peptidase G1"/>
    <property type="match status" value="1"/>
</dbReference>
<feature type="chain" id="PRO_5019820974" evidence="1">
    <location>
        <begin position="25"/>
        <end position="399"/>
    </location>
</feature>
<proteinExistence type="predicted"/>
<feature type="signal peptide" evidence="1">
    <location>
        <begin position="1"/>
        <end position="24"/>
    </location>
</feature>
<keyword evidence="3" id="KW-1185">Reference proteome</keyword>
<evidence type="ECO:0000313" key="3">
    <source>
        <dbReference type="Proteomes" id="UP000272729"/>
    </source>
</evidence>